<organism evidence="13 14">
    <name type="scientific">Hydrogenophaga intermedia</name>
    <dbReference type="NCBI Taxonomy" id="65786"/>
    <lineage>
        <taxon>Bacteria</taxon>
        <taxon>Pseudomonadati</taxon>
        <taxon>Pseudomonadota</taxon>
        <taxon>Betaproteobacteria</taxon>
        <taxon>Burkholderiales</taxon>
        <taxon>Comamonadaceae</taxon>
        <taxon>Hydrogenophaga</taxon>
    </lineage>
</organism>
<evidence type="ECO:0000256" key="9">
    <source>
        <dbReference type="ARBA" id="ARBA00023136"/>
    </source>
</evidence>
<feature type="signal peptide" evidence="11">
    <location>
        <begin position="1"/>
        <end position="20"/>
    </location>
</feature>
<keyword evidence="7" id="KW-0406">Ion transport</keyword>
<dbReference type="RefSeq" id="WP_009517957.1">
    <property type="nucleotide sequence ID" value="NZ_CCAE010000018.1"/>
</dbReference>
<dbReference type="GO" id="GO:0009279">
    <property type="term" value="C:cell outer membrane"/>
    <property type="evidence" value="ECO:0007669"/>
    <property type="project" value="UniProtKB-SubCell"/>
</dbReference>
<evidence type="ECO:0000313" key="13">
    <source>
        <dbReference type="EMBL" id="CDN88051.1"/>
    </source>
</evidence>
<proteinExistence type="predicted"/>
<sequence precursor="true">MKKSLIALAALATISGAAMAQSSVTIYGRMDASIGSEKAGAAGAAQSTSQLQSGLLSTSRLGFRGTEDLGGGLKAIFQLEGALNVDDGTAAGYRFGRMSIVGLQGGFGTVKLGLHDTSFDDIRDISVSSALWDSAFTPSTIAYSNSVGGVAVGHVADYSARASNQIRYESPNFGGFTAGVSYGLDEQASPIKRDTTAFNVRYRGGPLDVGVGYQELDNEVGALKREYTTLAGAYDFGVVRVSAGYNMAEQGALESNGFVIGANMPMGPWDFSVGYAYNKSENSGVDTAKSKGLAFGATYSLSKRTRVYAAYLDGDAENGAGTEIAERRLYAVGVRHDF</sequence>
<dbReference type="SUPFAM" id="SSF56935">
    <property type="entry name" value="Porins"/>
    <property type="match status" value="1"/>
</dbReference>
<dbReference type="InterPro" id="IPR033900">
    <property type="entry name" value="Gram_neg_porin_domain"/>
</dbReference>
<name>A0A1L1PTS4_HYDIT</name>
<keyword evidence="8" id="KW-0626">Porin</keyword>
<evidence type="ECO:0000256" key="5">
    <source>
        <dbReference type="ARBA" id="ARBA00022692"/>
    </source>
</evidence>
<dbReference type="CDD" id="cd00342">
    <property type="entry name" value="gram_neg_porins"/>
    <property type="match status" value="1"/>
</dbReference>
<feature type="chain" id="PRO_5009681660" evidence="11">
    <location>
        <begin position="21"/>
        <end position="338"/>
    </location>
</feature>
<evidence type="ECO:0000313" key="14">
    <source>
        <dbReference type="Proteomes" id="UP000028878"/>
    </source>
</evidence>
<dbReference type="AlphaFoldDB" id="A0A1L1PTS4"/>
<protein>
    <submittedName>
        <fullName evidence="13">Porin</fullName>
    </submittedName>
</protein>
<evidence type="ECO:0000256" key="1">
    <source>
        <dbReference type="ARBA" id="ARBA00004571"/>
    </source>
</evidence>
<evidence type="ECO:0000256" key="2">
    <source>
        <dbReference type="ARBA" id="ARBA00011233"/>
    </source>
</evidence>
<keyword evidence="4" id="KW-1134">Transmembrane beta strand</keyword>
<reference evidence="14" key="1">
    <citation type="submission" date="2014-11" db="EMBL/GenBank/DDBJ databases">
        <title>Draft genome sequence of Hydrogenophaga intermedia S1.</title>
        <authorList>
            <person name="Gan H.M."/>
            <person name="Chew T.H."/>
            <person name="Stolz A."/>
        </authorList>
    </citation>
    <scope>NUCLEOTIDE SEQUENCE [LARGE SCALE GENOMIC DNA]</scope>
    <source>
        <strain evidence="14">S1</strain>
    </source>
</reference>
<dbReference type="PANTHER" id="PTHR34501:SF9">
    <property type="entry name" value="MAJOR OUTER MEMBRANE PROTEIN P.IA"/>
    <property type="match status" value="1"/>
</dbReference>
<evidence type="ECO:0000256" key="4">
    <source>
        <dbReference type="ARBA" id="ARBA00022452"/>
    </source>
</evidence>
<dbReference type="PRINTS" id="PR00182">
    <property type="entry name" value="ECOLNEIPORIN"/>
</dbReference>
<keyword evidence="10" id="KW-0998">Cell outer membrane</keyword>
<dbReference type="InterPro" id="IPR050298">
    <property type="entry name" value="Gram-neg_bact_OMP"/>
</dbReference>
<dbReference type="InterPro" id="IPR001702">
    <property type="entry name" value="Porin_Gram-ve"/>
</dbReference>
<keyword evidence="9" id="KW-0472">Membrane</keyword>
<dbReference type="InterPro" id="IPR023614">
    <property type="entry name" value="Porin_dom_sf"/>
</dbReference>
<dbReference type="GO" id="GO:0015288">
    <property type="term" value="F:porin activity"/>
    <property type="evidence" value="ECO:0007669"/>
    <property type="project" value="UniProtKB-KW"/>
</dbReference>
<dbReference type="PRINTS" id="PR00184">
    <property type="entry name" value="NEISSPPORIN"/>
</dbReference>
<dbReference type="Gene3D" id="2.40.160.10">
    <property type="entry name" value="Porin"/>
    <property type="match status" value="1"/>
</dbReference>
<dbReference type="Pfam" id="PF13609">
    <property type="entry name" value="Porin_4"/>
    <property type="match status" value="1"/>
</dbReference>
<dbReference type="GO" id="GO:0046930">
    <property type="term" value="C:pore complex"/>
    <property type="evidence" value="ECO:0007669"/>
    <property type="project" value="UniProtKB-KW"/>
</dbReference>
<keyword evidence="5" id="KW-0812">Transmembrane</keyword>
<evidence type="ECO:0000256" key="8">
    <source>
        <dbReference type="ARBA" id="ARBA00023114"/>
    </source>
</evidence>
<dbReference type="PANTHER" id="PTHR34501">
    <property type="entry name" value="PROTEIN YDDL-RELATED"/>
    <property type="match status" value="1"/>
</dbReference>
<accession>A0A1L1PTS4</accession>
<evidence type="ECO:0000256" key="6">
    <source>
        <dbReference type="ARBA" id="ARBA00022729"/>
    </source>
</evidence>
<dbReference type="InterPro" id="IPR002299">
    <property type="entry name" value="Porin_Neis"/>
</dbReference>
<feature type="domain" description="Porin" evidence="12">
    <location>
        <begin position="7"/>
        <end position="316"/>
    </location>
</feature>
<evidence type="ECO:0000259" key="12">
    <source>
        <dbReference type="Pfam" id="PF13609"/>
    </source>
</evidence>
<keyword evidence="3" id="KW-0813">Transport</keyword>
<gene>
    <name evidence="13" type="ORF">BN948_02482</name>
</gene>
<dbReference type="Proteomes" id="UP000028878">
    <property type="component" value="Unassembled WGS sequence"/>
</dbReference>
<keyword evidence="14" id="KW-1185">Reference proteome</keyword>
<dbReference type="EMBL" id="CCAE010000018">
    <property type="protein sequence ID" value="CDN88051.1"/>
    <property type="molecule type" value="Genomic_DNA"/>
</dbReference>
<comment type="subcellular location">
    <subcellularLocation>
        <location evidence="1">Cell outer membrane</location>
        <topology evidence="1">Multi-pass membrane protein</topology>
    </subcellularLocation>
</comment>
<evidence type="ECO:0000256" key="11">
    <source>
        <dbReference type="SAM" id="SignalP"/>
    </source>
</evidence>
<evidence type="ECO:0000256" key="7">
    <source>
        <dbReference type="ARBA" id="ARBA00023065"/>
    </source>
</evidence>
<evidence type="ECO:0000256" key="10">
    <source>
        <dbReference type="ARBA" id="ARBA00023237"/>
    </source>
</evidence>
<dbReference type="GO" id="GO:0034220">
    <property type="term" value="P:monoatomic ion transmembrane transport"/>
    <property type="evidence" value="ECO:0007669"/>
    <property type="project" value="InterPro"/>
</dbReference>
<comment type="subunit">
    <text evidence="2">Homotrimer.</text>
</comment>
<keyword evidence="6 11" id="KW-0732">Signal</keyword>
<evidence type="ECO:0000256" key="3">
    <source>
        <dbReference type="ARBA" id="ARBA00022448"/>
    </source>
</evidence>